<dbReference type="PANTHER" id="PTHR22928">
    <property type="entry name" value="TELOMERE-ASSOCIATED PROTEIN RIF1"/>
    <property type="match status" value="1"/>
</dbReference>
<feature type="compositionally biased region" description="Polar residues" evidence="7">
    <location>
        <begin position="1300"/>
        <end position="1310"/>
    </location>
</feature>
<feature type="region of interest" description="Disordered" evidence="7">
    <location>
        <begin position="48"/>
        <end position="77"/>
    </location>
</feature>
<comment type="subcellular location">
    <subcellularLocation>
        <location evidence="2">Chromosome</location>
        <location evidence="2">Telomere</location>
    </subcellularLocation>
    <subcellularLocation>
        <location evidence="1">Nucleus</location>
    </subcellularLocation>
</comment>
<evidence type="ECO:0000256" key="3">
    <source>
        <dbReference type="ARBA" id="ARBA00022454"/>
    </source>
</evidence>
<feature type="region of interest" description="Disordered" evidence="7">
    <location>
        <begin position="872"/>
        <end position="962"/>
    </location>
</feature>
<evidence type="ECO:0000256" key="5">
    <source>
        <dbReference type="ARBA" id="ARBA00023242"/>
    </source>
</evidence>
<proteinExistence type="predicted"/>
<evidence type="ECO:0000256" key="6">
    <source>
        <dbReference type="ARBA" id="ARBA00023306"/>
    </source>
</evidence>
<evidence type="ECO:0000256" key="2">
    <source>
        <dbReference type="ARBA" id="ARBA00004574"/>
    </source>
</evidence>
<feature type="domain" description="Telomere-associated protein Rif1 N-terminal" evidence="8">
    <location>
        <begin position="108"/>
        <end position="489"/>
    </location>
</feature>
<feature type="compositionally biased region" description="Basic and acidic residues" evidence="7">
    <location>
        <begin position="916"/>
        <end position="928"/>
    </location>
</feature>
<gene>
    <name evidence="9" type="ORF">LTR05_000672</name>
</gene>
<dbReference type="EMBL" id="JAVRRJ010000001">
    <property type="protein sequence ID" value="KAK5090500.1"/>
    <property type="molecule type" value="Genomic_DNA"/>
</dbReference>
<keyword evidence="3" id="KW-0158">Chromosome</keyword>
<feature type="compositionally biased region" description="Low complexity" evidence="7">
    <location>
        <begin position="1194"/>
        <end position="1207"/>
    </location>
</feature>
<feature type="compositionally biased region" description="Basic residues" evidence="7">
    <location>
        <begin position="1172"/>
        <end position="1182"/>
    </location>
</feature>
<protein>
    <recommendedName>
        <fullName evidence="8">Telomere-associated protein Rif1 N-terminal domain-containing protein</fullName>
    </recommendedName>
</protein>
<keyword evidence="10" id="KW-1185">Reference proteome</keyword>
<feature type="compositionally biased region" description="Basic and acidic residues" evidence="7">
    <location>
        <begin position="888"/>
        <end position="898"/>
    </location>
</feature>
<sequence>MPLFTNVDGGNDSTDETTTDQPGLEAVDSVTKKVGFYPYTTNISEKALSTPESEVAPTSKPLSRSRDRHLKSRPILKPRPSQERVADILVQYERRALLDDMDSLFTNLASGDRAAVIDAYQTFLVLVKSYGQPPESETLRGGMQKLQQYIKKDLMVLDDNLCVSPSEERASLGNLVTSALKVLITLVWSHEYSKDLTDDFRQWFLDRSIRVLKDQNTSKAITMHYMHLLATQNFRQNINANNRHLHILEAIHEVADYASGKGIALERLLVHQKLVDQAKSVMEKRPDLWMKDLLFDMSHSSKEVRKNAICLGLEVCKAFGNVASINQTARQYLAETTGERTLSESITNRLEKLLAAQDEDSARSQIPQIWIITIMLCHGTAHKLETWPQLHEWLRLIQRCFNMNNDTVRTEAFRAWNRLYHIARPYRASEKVISMLAKPAIMQLERNNNTNAARSIRAVVVSSYCMLLYYAFRPSRSVAQYSRMWTAYVAKLMTSNFLSKSGADLPNWNENRAYDNNLIDYSELPAIDAKWIRGQIVDVLGVVRLLVEHSSFGPNGAVSEQAYVAQTWKKLMHALRDSTSKEIIMSVETKAALQAVLIFLTELPDPETTIKTATLCDARRTLLARITVDVLGAGTILQAFENDDGKRASAVLPAVFSQLTRTIDQSGIQQPAHEAQLNRCVDILGGFMAKVTNQDPALDITTLQVVNRCLDGIALEAHRYLRRLSDAIALLLKAIGESLANNELPEAQMFTCQSFCLVTRRLVEALPPTTYRYFDSLLASICSVQYTIQATHLDDIRDKFRHVGPNDFGPKLLAAVAELRTADMLQKPTFSRPLPGLLSRLKNSSVVAPDLKVPTNKPRHDDSQVQFVPIESSPSNYEDVESQLLTTRQKDVRHRQSTERPITFADIRSSPMAKMDNVHSSKLLEERSSLPNTPTTPVAAASRLHEDDEPPTPTPKAKKPWYAGLQPDVPSSPPSVVENDMRIAAASAITSSPIVHPRGGDDRIQLDTIVEVDGHTEVEEQQAKAVESSCHPQGLNEEARSLTRVPLLLDVDTADSTVDDYETAEAVITSTPTSYSDENDALAASQLSQSLVEESQSFSDSRERVLKSSKTKTKRKRSSGHDCEDVRHKKSRVLDKEEIEIRTDHVAEQPLNEEMADCIVVNTNAPGLRLKVQKARQPKRITTKGLRQESPALSQISLSPASTSSSRRSNRRREFRSDRKTRSASSQEASPTTQIRVVVPPRADTSAKDEAKTVAQSEAEDSPPTQTLSQFEAEVESTTEKQAEEDAEILSRDGRKKQKTIASENTRQEQTISTNNFDVVNDLQDILNRLNDPATSTNTSNLNIAAIHSLCFQIGLKAQQYAQQ</sequence>
<feature type="region of interest" description="Disordered" evidence="7">
    <location>
        <begin position="1172"/>
        <end position="1310"/>
    </location>
</feature>
<organism evidence="9 10">
    <name type="scientific">Lithohypha guttulata</name>
    <dbReference type="NCBI Taxonomy" id="1690604"/>
    <lineage>
        <taxon>Eukaryota</taxon>
        <taxon>Fungi</taxon>
        <taxon>Dikarya</taxon>
        <taxon>Ascomycota</taxon>
        <taxon>Pezizomycotina</taxon>
        <taxon>Eurotiomycetes</taxon>
        <taxon>Chaetothyriomycetidae</taxon>
        <taxon>Chaetothyriales</taxon>
        <taxon>Trichomeriaceae</taxon>
        <taxon>Lithohypha</taxon>
    </lineage>
</organism>
<evidence type="ECO:0000256" key="7">
    <source>
        <dbReference type="SAM" id="MobiDB-lite"/>
    </source>
</evidence>
<keyword evidence="6" id="KW-0131">Cell cycle</keyword>
<comment type="caution">
    <text evidence="9">The sequence shown here is derived from an EMBL/GenBank/DDBJ whole genome shotgun (WGS) entry which is preliminary data.</text>
</comment>
<accession>A0AAN7T6R0</accession>
<dbReference type="Proteomes" id="UP001309876">
    <property type="component" value="Unassembled WGS sequence"/>
</dbReference>
<dbReference type="GO" id="GO:0000723">
    <property type="term" value="P:telomere maintenance"/>
    <property type="evidence" value="ECO:0007669"/>
    <property type="project" value="TreeGrafter"/>
</dbReference>
<feature type="region of interest" description="Disordered" evidence="7">
    <location>
        <begin position="1095"/>
        <end position="1126"/>
    </location>
</feature>
<evidence type="ECO:0000313" key="10">
    <source>
        <dbReference type="Proteomes" id="UP001309876"/>
    </source>
</evidence>
<dbReference type="Pfam" id="PF12231">
    <property type="entry name" value="Rif1_N"/>
    <property type="match status" value="1"/>
</dbReference>
<feature type="compositionally biased region" description="Polar residues" evidence="7">
    <location>
        <begin position="1223"/>
        <end position="1235"/>
    </location>
</feature>
<dbReference type="PANTHER" id="PTHR22928:SF3">
    <property type="entry name" value="TELOMERE-ASSOCIATED PROTEIN RIF1"/>
    <property type="match status" value="1"/>
</dbReference>
<feature type="compositionally biased region" description="Basic residues" evidence="7">
    <location>
        <begin position="66"/>
        <end position="76"/>
    </location>
</feature>
<dbReference type="GO" id="GO:0005634">
    <property type="term" value="C:nucleus"/>
    <property type="evidence" value="ECO:0007669"/>
    <property type="project" value="UniProtKB-SubCell"/>
</dbReference>
<evidence type="ECO:0000256" key="4">
    <source>
        <dbReference type="ARBA" id="ARBA00022895"/>
    </source>
</evidence>
<feature type="compositionally biased region" description="Basic and acidic residues" evidence="7">
    <location>
        <begin position="1278"/>
        <end position="1293"/>
    </location>
</feature>
<dbReference type="SUPFAM" id="SSF48371">
    <property type="entry name" value="ARM repeat"/>
    <property type="match status" value="1"/>
</dbReference>
<reference evidence="9 10" key="1">
    <citation type="submission" date="2023-08" db="EMBL/GenBank/DDBJ databases">
        <title>Black Yeasts Isolated from many extreme environments.</title>
        <authorList>
            <person name="Coleine C."/>
            <person name="Stajich J.E."/>
            <person name="Selbmann L."/>
        </authorList>
    </citation>
    <scope>NUCLEOTIDE SEQUENCE [LARGE SCALE GENOMIC DNA]</scope>
    <source>
        <strain evidence="9 10">CCFEE 5910</strain>
    </source>
</reference>
<evidence type="ECO:0000256" key="1">
    <source>
        <dbReference type="ARBA" id="ARBA00004123"/>
    </source>
</evidence>
<keyword evidence="5" id="KW-0539">Nucleus</keyword>
<feature type="region of interest" description="Disordered" evidence="7">
    <location>
        <begin position="1"/>
        <end position="25"/>
    </location>
</feature>
<dbReference type="GO" id="GO:0140445">
    <property type="term" value="C:chromosome, telomeric repeat region"/>
    <property type="evidence" value="ECO:0007669"/>
    <property type="project" value="TreeGrafter"/>
</dbReference>
<dbReference type="InterPro" id="IPR022031">
    <property type="entry name" value="Rif1_N"/>
</dbReference>
<dbReference type="InterPro" id="IPR016024">
    <property type="entry name" value="ARM-type_fold"/>
</dbReference>
<evidence type="ECO:0000259" key="8">
    <source>
        <dbReference type="Pfam" id="PF12231"/>
    </source>
</evidence>
<evidence type="ECO:0000313" key="9">
    <source>
        <dbReference type="EMBL" id="KAK5090500.1"/>
    </source>
</evidence>
<name>A0AAN7T6R0_9EURO</name>
<keyword evidence="4" id="KW-0779">Telomere</keyword>
<feature type="compositionally biased region" description="Basic residues" evidence="7">
    <location>
        <begin position="1107"/>
        <end position="1118"/>
    </location>
</feature>